<feature type="compositionally biased region" description="Basic residues" evidence="4">
    <location>
        <begin position="9"/>
        <end position="21"/>
    </location>
</feature>
<dbReference type="PANTHER" id="PTHR48032">
    <property type="entry name" value="RNA-BINDING PROTEIN MUSASHI HOMOLOG RBP6"/>
    <property type="match status" value="1"/>
</dbReference>
<name>A0A9D4TWW0_CHLVU</name>
<feature type="compositionally biased region" description="Low complexity" evidence="4">
    <location>
        <begin position="349"/>
        <end position="360"/>
    </location>
</feature>
<feature type="region of interest" description="Disordered" evidence="4">
    <location>
        <begin position="98"/>
        <end position="124"/>
    </location>
</feature>
<feature type="region of interest" description="Disordered" evidence="4">
    <location>
        <begin position="467"/>
        <end position="486"/>
    </location>
</feature>
<reference evidence="6" key="1">
    <citation type="journal article" date="2019" name="Plant J.">
        <title>Chlorella vulgaris genome assembly and annotation reveals the molecular basis for metabolic acclimation to high light conditions.</title>
        <authorList>
            <person name="Cecchin M."/>
            <person name="Marcolungo L."/>
            <person name="Rossato M."/>
            <person name="Girolomoni L."/>
            <person name="Cosentino E."/>
            <person name="Cuine S."/>
            <person name="Li-Beisson Y."/>
            <person name="Delledonne M."/>
            <person name="Ballottari M."/>
        </authorList>
    </citation>
    <scope>NUCLEOTIDE SEQUENCE</scope>
    <source>
        <strain evidence="6">211/11P</strain>
    </source>
</reference>
<dbReference type="InterPro" id="IPR000504">
    <property type="entry name" value="RRM_dom"/>
</dbReference>
<evidence type="ECO:0000256" key="3">
    <source>
        <dbReference type="PROSITE-ProRule" id="PRU00176"/>
    </source>
</evidence>
<feature type="region of interest" description="Disordered" evidence="4">
    <location>
        <begin position="315"/>
        <end position="462"/>
    </location>
</feature>
<dbReference type="SMART" id="SM00360">
    <property type="entry name" value="RRM"/>
    <property type="match status" value="3"/>
</dbReference>
<dbReference type="OrthoDB" id="1875751at2759"/>
<dbReference type="AlphaFoldDB" id="A0A9D4TWW0"/>
<dbReference type="PROSITE" id="PS50102">
    <property type="entry name" value="RRM"/>
    <property type="match status" value="3"/>
</dbReference>
<dbReference type="Gene3D" id="3.30.70.330">
    <property type="match status" value="3"/>
</dbReference>
<keyword evidence="1" id="KW-0677">Repeat</keyword>
<feature type="compositionally biased region" description="Gly residues" evidence="4">
    <location>
        <begin position="320"/>
        <end position="338"/>
    </location>
</feature>
<evidence type="ECO:0000313" key="6">
    <source>
        <dbReference type="EMBL" id="KAI3436646.1"/>
    </source>
</evidence>
<evidence type="ECO:0000259" key="5">
    <source>
        <dbReference type="PROSITE" id="PS50102"/>
    </source>
</evidence>
<organism evidence="6 7">
    <name type="scientific">Chlorella vulgaris</name>
    <name type="common">Green alga</name>
    <dbReference type="NCBI Taxonomy" id="3077"/>
    <lineage>
        <taxon>Eukaryota</taxon>
        <taxon>Viridiplantae</taxon>
        <taxon>Chlorophyta</taxon>
        <taxon>core chlorophytes</taxon>
        <taxon>Trebouxiophyceae</taxon>
        <taxon>Chlorellales</taxon>
        <taxon>Chlorellaceae</taxon>
        <taxon>Chlorella clade</taxon>
        <taxon>Chlorella</taxon>
    </lineage>
</organism>
<dbReference type="Proteomes" id="UP001055712">
    <property type="component" value="Unassembled WGS sequence"/>
</dbReference>
<dbReference type="EMBL" id="SIDB01000002">
    <property type="protein sequence ID" value="KAI3436646.1"/>
    <property type="molecule type" value="Genomic_DNA"/>
</dbReference>
<feature type="compositionally biased region" description="Gly residues" evidence="4">
    <location>
        <begin position="407"/>
        <end position="417"/>
    </location>
</feature>
<dbReference type="SUPFAM" id="SSF54928">
    <property type="entry name" value="RNA-binding domain, RBD"/>
    <property type="match status" value="3"/>
</dbReference>
<feature type="compositionally biased region" description="Gly residues" evidence="4">
    <location>
        <begin position="381"/>
        <end position="392"/>
    </location>
</feature>
<dbReference type="InterPro" id="IPR012677">
    <property type="entry name" value="Nucleotide-bd_a/b_plait_sf"/>
</dbReference>
<evidence type="ECO:0000256" key="1">
    <source>
        <dbReference type="ARBA" id="ARBA00022737"/>
    </source>
</evidence>
<dbReference type="PANTHER" id="PTHR48032:SF6">
    <property type="entry name" value="RNA-BINDING (RRM_RBD_RNP MOTIFS) FAMILY PROTEIN"/>
    <property type="match status" value="1"/>
</dbReference>
<evidence type="ECO:0000256" key="2">
    <source>
        <dbReference type="ARBA" id="ARBA00022884"/>
    </source>
</evidence>
<feature type="compositionally biased region" description="Gly residues" evidence="4">
    <location>
        <begin position="424"/>
        <end position="441"/>
    </location>
</feature>
<feature type="region of interest" description="Disordered" evidence="4">
    <location>
        <begin position="584"/>
        <end position="614"/>
    </location>
</feature>
<feature type="domain" description="RRM" evidence="5">
    <location>
        <begin position="220"/>
        <end position="296"/>
    </location>
</feature>
<feature type="compositionally biased region" description="Low complexity" evidence="4">
    <location>
        <begin position="368"/>
        <end position="380"/>
    </location>
</feature>
<keyword evidence="7" id="KW-1185">Reference proteome</keyword>
<feature type="compositionally biased region" description="Gly residues" evidence="4">
    <location>
        <begin position="467"/>
        <end position="481"/>
    </location>
</feature>
<keyword evidence="2 3" id="KW-0694">RNA-binding</keyword>
<feature type="domain" description="RRM" evidence="5">
    <location>
        <begin position="620"/>
        <end position="698"/>
    </location>
</feature>
<dbReference type="GO" id="GO:0003729">
    <property type="term" value="F:mRNA binding"/>
    <property type="evidence" value="ECO:0007669"/>
    <property type="project" value="TreeGrafter"/>
</dbReference>
<evidence type="ECO:0000313" key="7">
    <source>
        <dbReference type="Proteomes" id="UP001055712"/>
    </source>
</evidence>
<comment type="caution">
    <text evidence="6">The sequence shown here is derived from an EMBL/GenBank/DDBJ whole genome shotgun (WGS) entry which is preliminary data.</text>
</comment>
<feature type="compositionally biased region" description="Gly residues" evidence="4">
    <location>
        <begin position="451"/>
        <end position="462"/>
    </location>
</feature>
<feature type="compositionally biased region" description="Low complexity" evidence="4">
    <location>
        <begin position="102"/>
        <end position="118"/>
    </location>
</feature>
<reference evidence="6" key="2">
    <citation type="submission" date="2020-11" db="EMBL/GenBank/DDBJ databases">
        <authorList>
            <person name="Cecchin M."/>
            <person name="Marcolungo L."/>
            <person name="Rossato M."/>
            <person name="Girolomoni L."/>
            <person name="Cosentino E."/>
            <person name="Cuine S."/>
            <person name="Li-Beisson Y."/>
            <person name="Delledonne M."/>
            <person name="Ballottari M."/>
        </authorList>
    </citation>
    <scope>NUCLEOTIDE SEQUENCE</scope>
    <source>
        <strain evidence="6">211/11P</strain>
        <tissue evidence="6">Whole cell</tissue>
    </source>
</reference>
<evidence type="ECO:0000256" key="4">
    <source>
        <dbReference type="SAM" id="MobiDB-lite"/>
    </source>
</evidence>
<dbReference type="Pfam" id="PF00076">
    <property type="entry name" value="RRM_1"/>
    <property type="match status" value="3"/>
</dbReference>
<proteinExistence type="predicted"/>
<dbReference type="InterPro" id="IPR035979">
    <property type="entry name" value="RBD_domain_sf"/>
</dbReference>
<gene>
    <name evidence="6" type="ORF">D9Q98_006062</name>
</gene>
<sequence length="756" mass="78025">MQLANTHIRTGRSRRRHRKREPARITSTACEALRAPQNEAGPRSEQRGTLATAALNSSGGWQQGAEPPQLAAQFAAIPRRPTPNSPRSPLPATIPEQEVAASMSQHGSVSSSSHGSMGELSTPPEVDLSELEQRKVVVLGVPWQTEDATLQQHFSHYGAVEEAQIMREKYTGKSRGFGFVTFHNTTDALKAVNSEHCIDGRKCEAKFALPEGKVGSARTTRIFVARIPSSVSDPQFRQYFEQFGICQDCYMPKDPSKQGHRGIGFVTYSSPESVELVMSQTHVLNGNEIAIDRATPKEKVALLPGRLSMSQPNLQLAGGSSHGGGHGGHGSSHGGGQFGMSRGMHINVGASPPGLSNGLLLGMGGGSQHMSHPSLPSGSLGSSGSGLLGGSPGQHMHLMGGPSNGSAHGGSYHGGSGFHSAGQMIGGGSYQGSQSNGGGSYHGSQSNGSGSYHGGHQYGGTAAGLGGHDGSYHGGQHGGSGSFSASLGSAGSASFGSAGMNMNLLAQAQALQQQLSSSAAGQSLLDSSSPSQLISLLSANSAAAAAAGGTSLGRYGSAGQGAGGTPSSHPDLVSLLGQPQEQCVHGGGWLHSSMPSPTPPAPLTSTGSGALGPASARAGPRIFIGKLNKETSEQDVKDHFMRFGFVLDVYLPRDKNNKREHRGFGFVTFETEASIQRVVAHGPHHIRGSAVAIDSAVPRQEEVVLSMDGHQGLTGSDRDTADAIHALEVLSLEGSGHGRGLLRPGLSSGLNIGQPY</sequence>
<accession>A0A9D4TWW0</accession>
<protein>
    <recommendedName>
        <fullName evidence="5">RRM domain-containing protein</fullName>
    </recommendedName>
</protein>
<feature type="region of interest" description="Disordered" evidence="4">
    <location>
        <begin position="1"/>
        <end position="67"/>
    </location>
</feature>
<dbReference type="GO" id="GO:0006417">
    <property type="term" value="P:regulation of translation"/>
    <property type="evidence" value="ECO:0007669"/>
    <property type="project" value="TreeGrafter"/>
</dbReference>
<feature type="domain" description="RRM" evidence="5">
    <location>
        <begin position="134"/>
        <end position="210"/>
    </location>
</feature>